<feature type="domain" description="Large polyvalent protein associated" evidence="2">
    <location>
        <begin position="333"/>
        <end position="418"/>
    </location>
</feature>
<accession>A0A069D685</accession>
<proteinExistence type="predicted"/>
<dbReference type="AlphaFoldDB" id="A0A069D685"/>
<gene>
    <name evidence="3" type="ORF">JCM15093_3096</name>
</gene>
<name>A0A069D685_9BACE</name>
<dbReference type="RefSeq" id="WP_024997399.1">
    <property type="nucleotide sequence ID" value="NZ_ATZI01000004.1"/>
</dbReference>
<dbReference type="OrthoDB" id="1002654at2"/>
<keyword evidence="1" id="KW-0175">Coiled coil</keyword>
<evidence type="ECO:0000256" key="1">
    <source>
        <dbReference type="SAM" id="Coils"/>
    </source>
</evidence>
<feature type="coiled-coil region" evidence="1">
    <location>
        <begin position="293"/>
        <end position="320"/>
    </location>
</feature>
<reference evidence="3 4" key="1">
    <citation type="journal article" date="2015" name="Microbes Environ.">
        <title>Distribution and evolution of nitrogen fixation genes in the phylum bacteroidetes.</title>
        <authorList>
            <person name="Inoue J."/>
            <person name="Oshima K."/>
            <person name="Suda W."/>
            <person name="Sakamoto M."/>
            <person name="Iino T."/>
            <person name="Noda S."/>
            <person name="Hongoh Y."/>
            <person name="Hattori M."/>
            <person name="Ohkuma M."/>
        </authorList>
    </citation>
    <scope>NUCLEOTIDE SEQUENCE [LARGE SCALE GENOMIC DNA]</scope>
    <source>
        <strain evidence="3 4">JCM 15093</strain>
    </source>
</reference>
<dbReference type="Proteomes" id="UP000027601">
    <property type="component" value="Unassembled WGS sequence"/>
</dbReference>
<evidence type="ECO:0000259" key="2">
    <source>
        <dbReference type="Pfam" id="PF18847"/>
    </source>
</evidence>
<keyword evidence="4" id="KW-1185">Reference proteome</keyword>
<dbReference type="eggNOG" id="ENOG5032ZZZ">
    <property type="taxonomic scope" value="Bacteria"/>
</dbReference>
<protein>
    <recommendedName>
        <fullName evidence="2">Large polyvalent protein associated domain-containing protein</fullName>
    </recommendedName>
</protein>
<dbReference type="Pfam" id="PF18847">
    <property type="entry name" value="LPD29"/>
    <property type="match status" value="1"/>
</dbReference>
<dbReference type="STRING" id="1121097.GCA_000428125_01494"/>
<dbReference type="InterPro" id="IPR041311">
    <property type="entry name" value="LPD29"/>
</dbReference>
<evidence type="ECO:0000313" key="4">
    <source>
        <dbReference type="Proteomes" id="UP000027601"/>
    </source>
</evidence>
<organism evidence="3 4">
    <name type="scientific">Bacteroides graminisolvens DSM 19988 = JCM 15093</name>
    <dbReference type="NCBI Taxonomy" id="1121097"/>
    <lineage>
        <taxon>Bacteria</taxon>
        <taxon>Pseudomonadati</taxon>
        <taxon>Bacteroidota</taxon>
        <taxon>Bacteroidia</taxon>
        <taxon>Bacteroidales</taxon>
        <taxon>Bacteroidaceae</taxon>
        <taxon>Bacteroides</taxon>
    </lineage>
</organism>
<sequence length="548" mass="61973">MIEQIKAGDKLTVIKVNSLAATSINEITIDSIQEGKAIFAAKRKRYYLSIDNSVLVLKGHNLGITQGSWNNGATCFLMSGNCNLGGLDRESMIALLKTNINPEFNQWHKIYWFDGTSDKGDPIFVPRPVSENYLRYQEQAEANNAKTAGEINIGDFIYSYQKGSKFNDLTDMLKYHLSTHKSFSEKLELGKIVDIVEMSEDNFTALDYQNRGHIVKDNGGSASDDIEEGRDSDNLSEFERETIYFLFTLIRTPSGRAITVDAQGFDYMRYTGLLSHYKTSMVTDCEKVQKLLQKDSEEILQEEQAKNAELEQEKIRIEKEYGFLTIVTKNDGQKTAANNLRSLLKHKFPATKFSVRKHYYDSYIVEWNEGPSEPQVKEITRLFVDKGFDGMTDSSFSITSPFIKRYGGIGHISIDRNISDERRNEELVSLNSELGKSYEMEDYVAERCEIARTLIHQRIYEKDFSPVIESSPKDKSTATKPDSKSMNVQGVEIIDYSEKSFAVIGDTKPIKGLLSDLGGSFNARLKCGAGWIFSKTKLNTVKQTLSIT</sequence>
<evidence type="ECO:0000313" key="3">
    <source>
        <dbReference type="EMBL" id="GAK37816.1"/>
    </source>
</evidence>
<comment type="caution">
    <text evidence="3">The sequence shown here is derived from an EMBL/GenBank/DDBJ whole genome shotgun (WGS) entry which is preliminary data.</text>
</comment>
<dbReference type="EMBL" id="BAJS01000029">
    <property type="protein sequence ID" value="GAK37816.1"/>
    <property type="molecule type" value="Genomic_DNA"/>
</dbReference>